<evidence type="ECO:0000313" key="3">
    <source>
        <dbReference type="Proteomes" id="UP000811545"/>
    </source>
</evidence>
<comment type="caution">
    <text evidence="2">The sequence shown here is derived from an EMBL/GenBank/DDBJ whole genome shotgun (WGS) entry which is preliminary data.</text>
</comment>
<reference evidence="2 3" key="1">
    <citation type="journal article" date="2021" name="bioRxiv">
        <title>Unique metabolic strategies in Hadean analogues reveal hints for primordial physiology.</title>
        <authorList>
            <person name="Nobu M.K."/>
            <person name="Nakai R."/>
            <person name="Tamazawa S."/>
            <person name="Mori H."/>
            <person name="Toyoda A."/>
            <person name="Ijiri A."/>
            <person name="Suzuki S."/>
            <person name="Kurokawa K."/>
            <person name="Kamagata Y."/>
            <person name="Tamaki H."/>
        </authorList>
    </citation>
    <scope>NUCLEOTIDE SEQUENCE [LARGE SCALE GENOMIC DNA]</scope>
    <source>
        <strain evidence="2">BS525</strain>
    </source>
</reference>
<evidence type="ECO:0000259" key="1">
    <source>
        <dbReference type="Pfam" id="PF13338"/>
    </source>
</evidence>
<dbReference type="EMBL" id="QLTW01000045">
    <property type="protein sequence ID" value="MBT9145067.1"/>
    <property type="molecule type" value="Genomic_DNA"/>
</dbReference>
<sequence length="275" mass="31458">MNYNKNKLLGLGKKDRERLSELIRQTKGTITVSDASSILNTPPSITSKILSKLAQKGWLYRIKRGVYIPVPLESKTETISLIDPWVIADRLFSKCYIGGWSAAEYWGFTEQIFKTIIIMTSKKPKDRFPVFNETAYKLRTIPDKAFFGLINVWREQGKVSISDPSRTIVDLLNDPMLGGGIRSTGDIFLNYLKSDKKDIDMLIKYTKSIDNGVVFKRLGFLLERFAPDEKAAINMCKSNLTKGYSRLDPSIKSGKLITRWKLWVPLSWVKEYQID</sequence>
<organism evidence="2 3">
    <name type="scientific">Psychracetigena formicireducens</name>
    <dbReference type="NCBI Taxonomy" id="2986056"/>
    <lineage>
        <taxon>Bacteria</taxon>
        <taxon>Bacillati</taxon>
        <taxon>Candidatus Lithacetigenota</taxon>
        <taxon>Candidatus Psychracetigena</taxon>
    </lineage>
</organism>
<evidence type="ECO:0000313" key="2">
    <source>
        <dbReference type="EMBL" id="MBT9145067.1"/>
    </source>
</evidence>
<dbReference type="InterPro" id="IPR025159">
    <property type="entry name" value="AbiEi_N"/>
</dbReference>
<dbReference type="InterPro" id="IPR036390">
    <property type="entry name" value="WH_DNA-bd_sf"/>
</dbReference>
<name>A0A9E2BGG7_PSYF1</name>
<gene>
    <name evidence="2" type="ORF">DDT42_00932</name>
</gene>
<feature type="domain" description="AbiEi antitoxin N-terminal" evidence="1">
    <location>
        <begin position="17"/>
        <end position="68"/>
    </location>
</feature>
<proteinExistence type="predicted"/>
<dbReference type="Pfam" id="PF13338">
    <property type="entry name" value="AbiEi_4"/>
    <property type="match status" value="1"/>
</dbReference>
<dbReference type="Proteomes" id="UP000811545">
    <property type="component" value="Unassembled WGS sequence"/>
</dbReference>
<dbReference type="SUPFAM" id="SSF46785">
    <property type="entry name" value="Winged helix' DNA-binding domain"/>
    <property type="match status" value="1"/>
</dbReference>
<dbReference type="AlphaFoldDB" id="A0A9E2BGG7"/>
<accession>A0A9E2BGG7</accession>
<protein>
    <recommendedName>
        <fullName evidence="1">AbiEi antitoxin N-terminal domain-containing protein</fullName>
    </recommendedName>
</protein>